<protein>
    <submittedName>
        <fullName evidence="2">Uncharacterized protein</fullName>
    </submittedName>
</protein>
<sequence length="65" mass="7168">MSRSIGDTARGFSVPAARHGTSRLPNDTTPKQKLMADLLRQDARDDATGSWIRSASRQVSGRKKR</sequence>
<dbReference type="RefSeq" id="WP_279251964.1">
    <property type="nucleotide sequence ID" value="NZ_SHNP01000002.1"/>
</dbReference>
<accession>A0ABT3SSN0</accession>
<evidence type="ECO:0000313" key="2">
    <source>
        <dbReference type="EMBL" id="MCX2973001.1"/>
    </source>
</evidence>
<comment type="caution">
    <text evidence="2">The sequence shown here is derived from an EMBL/GenBank/DDBJ whole genome shotgun (WGS) entry which is preliminary data.</text>
</comment>
<evidence type="ECO:0000256" key="1">
    <source>
        <dbReference type="SAM" id="MobiDB-lite"/>
    </source>
</evidence>
<evidence type="ECO:0000313" key="3">
    <source>
        <dbReference type="Proteomes" id="UP001143307"/>
    </source>
</evidence>
<gene>
    <name evidence="2" type="ORF">EYC87_05305</name>
</gene>
<name>A0ABT3SSN0_9GAMM</name>
<dbReference type="Proteomes" id="UP001143307">
    <property type="component" value="Unassembled WGS sequence"/>
</dbReference>
<proteinExistence type="predicted"/>
<dbReference type="EMBL" id="SHNP01000002">
    <property type="protein sequence ID" value="MCX2973001.1"/>
    <property type="molecule type" value="Genomic_DNA"/>
</dbReference>
<reference evidence="2" key="1">
    <citation type="submission" date="2019-02" db="EMBL/GenBank/DDBJ databases">
        <authorList>
            <person name="Li S.-H."/>
        </authorList>
    </citation>
    <scope>NUCLEOTIDE SEQUENCE</scope>
    <source>
        <strain evidence="2">IMCC8485</strain>
    </source>
</reference>
<organism evidence="2 3">
    <name type="scientific">Candidatus Seongchinamella marina</name>
    <dbReference type="NCBI Taxonomy" id="2518990"/>
    <lineage>
        <taxon>Bacteria</taxon>
        <taxon>Pseudomonadati</taxon>
        <taxon>Pseudomonadota</taxon>
        <taxon>Gammaproteobacteria</taxon>
        <taxon>Cellvibrionales</taxon>
        <taxon>Halieaceae</taxon>
        <taxon>Seongchinamella</taxon>
    </lineage>
</organism>
<keyword evidence="3" id="KW-1185">Reference proteome</keyword>
<feature type="region of interest" description="Disordered" evidence="1">
    <location>
        <begin position="1"/>
        <end position="65"/>
    </location>
</feature>